<proteinExistence type="predicted"/>
<dbReference type="AlphaFoldDB" id="A0A8J6NNC4"/>
<dbReference type="EMBL" id="JACNJH010000029">
    <property type="protein sequence ID" value="MBC8359876.1"/>
    <property type="molecule type" value="Genomic_DNA"/>
</dbReference>
<comment type="caution">
    <text evidence="1">The sequence shown here is derived from an EMBL/GenBank/DDBJ whole genome shotgun (WGS) entry which is preliminary data.</text>
</comment>
<feature type="non-terminal residue" evidence="1">
    <location>
        <position position="1"/>
    </location>
</feature>
<reference evidence="1 2" key="1">
    <citation type="submission" date="2020-08" db="EMBL/GenBank/DDBJ databases">
        <title>Bridging the membrane lipid divide: bacteria of the FCB group superphylum have the potential to synthesize archaeal ether lipids.</title>
        <authorList>
            <person name="Villanueva L."/>
            <person name="Von Meijenfeldt F.A.B."/>
            <person name="Westbye A.B."/>
            <person name="Yadav S."/>
            <person name="Hopmans E.C."/>
            <person name="Dutilh B.E."/>
            <person name="Sinninghe Damste J.S."/>
        </authorList>
    </citation>
    <scope>NUCLEOTIDE SEQUENCE [LARGE SCALE GENOMIC DNA]</scope>
    <source>
        <strain evidence="1">NIOZ-UU30</strain>
    </source>
</reference>
<accession>A0A8J6NNC4</accession>
<sequence length="58" mass="6301">LVFHMKRGAGLIAGKDGICYKNVLATYTHLHALGTPAWAESMIRNAILHKNKIAGTIL</sequence>
<name>A0A8J6NNC4_9BACT</name>
<evidence type="ECO:0000313" key="2">
    <source>
        <dbReference type="Proteomes" id="UP000603434"/>
    </source>
</evidence>
<protein>
    <submittedName>
        <fullName evidence="1">Cobyrinic acid a,c-diamide synthase</fullName>
    </submittedName>
</protein>
<gene>
    <name evidence="1" type="ORF">H8E23_00570</name>
</gene>
<dbReference type="Proteomes" id="UP000603434">
    <property type="component" value="Unassembled WGS sequence"/>
</dbReference>
<organism evidence="1 2">
    <name type="scientific">Candidatus Desulfatibia profunda</name>
    <dbReference type="NCBI Taxonomy" id="2841695"/>
    <lineage>
        <taxon>Bacteria</taxon>
        <taxon>Pseudomonadati</taxon>
        <taxon>Thermodesulfobacteriota</taxon>
        <taxon>Desulfobacteria</taxon>
        <taxon>Desulfobacterales</taxon>
        <taxon>Desulfobacterales incertae sedis</taxon>
        <taxon>Candidatus Desulfatibia</taxon>
    </lineage>
</organism>
<evidence type="ECO:0000313" key="1">
    <source>
        <dbReference type="EMBL" id="MBC8359876.1"/>
    </source>
</evidence>